<dbReference type="STRING" id="1915.SLINC_6002"/>
<proteinExistence type="predicted"/>
<evidence type="ECO:0000313" key="1">
    <source>
        <dbReference type="EMBL" id="ANS68226.1"/>
    </source>
</evidence>
<accession>A0A1B1MHW2</accession>
<organism evidence="1 2">
    <name type="scientific">Streptomyces lincolnensis</name>
    <dbReference type="NCBI Taxonomy" id="1915"/>
    <lineage>
        <taxon>Bacteria</taxon>
        <taxon>Bacillati</taxon>
        <taxon>Actinomycetota</taxon>
        <taxon>Actinomycetes</taxon>
        <taxon>Kitasatosporales</taxon>
        <taxon>Streptomycetaceae</taxon>
        <taxon>Streptomyces</taxon>
    </lineage>
</organism>
<reference evidence="1 2" key="1">
    <citation type="submission" date="2016-07" db="EMBL/GenBank/DDBJ databases">
        <title>Enhancement of antibiotic productionsby engineered nitrateutilization in actinobacteria.</title>
        <authorList>
            <person name="Meng S.C."/>
        </authorList>
    </citation>
    <scope>NUCLEOTIDE SEQUENCE [LARGE SCALE GENOMIC DNA]</scope>
    <source>
        <strain evidence="1 2">NRRL 2936</strain>
    </source>
</reference>
<gene>
    <name evidence="1" type="ORF">SLINC_6002</name>
</gene>
<dbReference type="Pfam" id="PF12028">
    <property type="entry name" value="DUF3515"/>
    <property type="match status" value="1"/>
</dbReference>
<dbReference type="AlphaFoldDB" id="A0A1B1MHW2"/>
<evidence type="ECO:0000313" key="2">
    <source>
        <dbReference type="Proteomes" id="UP000092598"/>
    </source>
</evidence>
<sequence length="178" mass="18569">MNFFRHRLRILIGPPALVVLITTAGCSSADDNKSAAVPSPVARTAALCRDLDKVLPSKVDGESRHDPEPASALTAGWGGPEIILRCGVPQPPKMVDPKVAVGADPDAVAGGVNGVDWLMEKQDDGAYRFTTANREAYVEVTVPKGRDTSGVLIDLAAAVKKAIPKGVAPRGPRVSASP</sequence>
<protein>
    <submittedName>
        <fullName evidence="1">Uncharacterized protein</fullName>
    </submittedName>
</protein>
<dbReference type="InterPro" id="IPR021903">
    <property type="entry name" value="DUF3515"/>
</dbReference>
<dbReference type="PROSITE" id="PS51257">
    <property type="entry name" value="PROKAR_LIPOPROTEIN"/>
    <property type="match status" value="1"/>
</dbReference>
<dbReference type="KEGG" id="sls:SLINC_6002"/>
<dbReference type="Proteomes" id="UP000092598">
    <property type="component" value="Chromosome"/>
</dbReference>
<keyword evidence="2" id="KW-1185">Reference proteome</keyword>
<name>A0A1B1MHW2_STRLN</name>
<dbReference type="OrthoDB" id="3213819at2"/>
<dbReference type="PATRIC" id="fig|1915.4.peg.6647"/>
<dbReference type="EMBL" id="CP016438">
    <property type="protein sequence ID" value="ANS68226.1"/>
    <property type="molecule type" value="Genomic_DNA"/>
</dbReference>
<dbReference type="RefSeq" id="WP_067440350.1">
    <property type="nucleotide sequence ID" value="NZ_CP016438.1"/>
</dbReference>